<keyword evidence="5" id="KW-0862">Zinc</keyword>
<evidence type="ECO:0000256" key="12">
    <source>
        <dbReference type="ARBA" id="ARBA00023242"/>
    </source>
</evidence>
<feature type="compositionally biased region" description="Basic and acidic residues" evidence="15">
    <location>
        <begin position="506"/>
        <end position="515"/>
    </location>
</feature>
<dbReference type="SMART" id="SM00545">
    <property type="entry name" value="JmjN"/>
    <property type="match status" value="1"/>
</dbReference>
<protein>
    <recommendedName>
        <fullName evidence="3">[histone H3]-trimethyl-L-lysine(9) demethylase</fullName>
        <ecNumber evidence="3">1.14.11.66</ecNumber>
    </recommendedName>
</protein>
<feature type="region of interest" description="Disordered" evidence="15">
    <location>
        <begin position="675"/>
        <end position="701"/>
    </location>
</feature>
<dbReference type="PANTHER" id="PTHR10694">
    <property type="entry name" value="LYSINE-SPECIFIC DEMETHYLASE"/>
    <property type="match status" value="1"/>
</dbReference>
<evidence type="ECO:0000256" key="7">
    <source>
        <dbReference type="ARBA" id="ARBA00022964"/>
    </source>
</evidence>
<dbReference type="GO" id="GO:0005634">
    <property type="term" value="C:nucleus"/>
    <property type="evidence" value="ECO:0007669"/>
    <property type="project" value="TreeGrafter"/>
</dbReference>
<comment type="catalytic activity">
    <reaction evidence="13">
        <text>N(6),N(6),N(6)-trimethyl-L-lysyl(9)-[histone H3] + 2 2-oxoglutarate + 2 O2 = N(6)-methyl-L-lysyl(9)-[histone H3] + 2 formaldehyde + 2 succinate + 2 CO2</text>
        <dbReference type="Rhea" id="RHEA:60200"/>
        <dbReference type="Rhea" id="RHEA-COMP:15538"/>
        <dbReference type="Rhea" id="RHEA-COMP:15542"/>
        <dbReference type="ChEBI" id="CHEBI:15379"/>
        <dbReference type="ChEBI" id="CHEBI:16526"/>
        <dbReference type="ChEBI" id="CHEBI:16810"/>
        <dbReference type="ChEBI" id="CHEBI:16842"/>
        <dbReference type="ChEBI" id="CHEBI:30031"/>
        <dbReference type="ChEBI" id="CHEBI:61929"/>
        <dbReference type="ChEBI" id="CHEBI:61961"/>
        <dbReference type="EC" id="1.14.11.66"/>
    </reaction>
</comment>
<keyword evidence="4" id="KW-0479">Metal-binding</keyword>
<keyword evidence="11" id="KW-0804">Transcription</keyword>
<comment type="cofactor">
    <cofactor evidence="1">
        <name>Fe(2+)</name>
        <dbReference type="ChEBI" id="CHEBI:29033"/>
    </cofactor>
</comment>
<comment type="caution">
    <text evidence="18">The sequence shown here is derived from an EMBL/GenBank/DDBJ whole genome shotgun (WGS) entry which is preliminary data.</text>
</comment>
<evidence type="ECO:0000313" key="18">
    <source>
        <dbReference type="EMBL" id="KAJ6647124.1"/>
    </source>
</evidence>
<feature type="region of interest" description="Disordered" evidence="15">
    <location>
        <begin position="453"/>
        <end position="555"/>
    </location>
</feature>
<evidence type="ECO:0000256" key="4">
    <source>
        <dbReference type="ARBA" id="ARBA00022723"/>
    </source>
</evidence>
<dbReference type="Proteomes" id="UP001151699">
    <property type="component" value="Chromosome A"/>
</dbReference>
<evidence type="ECO:0000256" key="11">
    <source>
        <dbReference type="ARBA" id="ARBA00023163"/>
    </source>
</evidence>
<dbReference type="EC" id="1.14.11.66" evidence="3"/>
<dbReference type="SUPFAM" id="SSF51197">
    <property type="entry name" value="Clavaminate synthase-like"/>
    <property type="match status" value="1"/>
</dbReference>
<evidence type="ECO:0000259" key="17">
    <source>
        <dbReference type="PROSITE" id="PS51184"/>
    </source>
</evidence>
<feature type="compositionally biased region" description="Basic and acidic residues" evidence="15">
    <location>
        <begin position="525"/>
        <end position="535"/>
    </location>
</feature>
<feature type="compositionally biased region" description="Basic and acidic residues" evidence="15">
    <location>
        <begin position="485"/>
        <end position="495"/>
    </location>
</feature>
<dbReference type="Pfam" id="PF02375">
    <property type="entry name" value="JmjN"/>
    <property type="match status" value="1"/>
</dbReference>
<name>A0A9Q0S6K1_9DIPT</name>
<sequence>MLMEIPRKMPKLSELKLPKIMVFRPTYEEFKDFKKFVEYMESQGAHKAGLAKVIPPKEWVPRKAGYDLDSIDVTIPAPICQVVSGKNGLYQQVNIQKKALTIKQFHALASQERYATPSHLDYEHLERKYWDNIAHMPPIYGADVSGSITDPDCKEWNINHLNTILDFVNSDYGIQIDGVNTAYLYFGMWKTTFAWHTEDMDLYSINLLHFGLPKTWYAVPPEHGRKLEQLARSVFANSYQNCSAHLRHKMTLISPDILRKHNIPFSKITQEAGEIMITFPFGYHSGFNHGFNCAESTNFAMERWVEYGKRAEQCTCSTDMVKISMDTFVKRFQPDKYEDWINGTDIGPHPEDPVTEAAAAPLPTDQDILVNKNNVNVPEPVIKSLKKKCNPSLKSKTFKERNPDLDMDEIQNNPYIPDDIKAYLSGSVLDEEEGNDDSAACIKNGDALKPEKFDDIFNEDSDEEIARPRRKRKGKKEDDDWFATKAERIKQEKISNPKPRGRPKRKSDEGVESKPTKQKKQTRRKKDEATKKPTDSPKTQPAKSKVTKKPPALPFTLLDLSKKFEGKIPSLKNNTQTQCNDAVKKVVVEPAYPKLNLDIISPVKSSPSHSPVEKVSQARKSPPSTVTSSSSPNNLLRLPLHNALSLGPLCSRSTLSDMISASTDVKTCEIAPRNTISHHSIPPPPYIPPKRPAPDTSRAPGDYLGAFNKFIEQNPTANWTSV</sequence>
<dbReference type="EMBL" id="WJQU01000001">
    <property type="protein sequence ID" value="KAJ6647124.1"/>
    <property type="molecule type" value="Genomic_DNA"/>
</dbReference>
<dbReference type="GO" id="GO:0000785">
    <property type="term" value="C:chromatin"/>
    <property type="evidence" value="ECO:0007669"/>
    <property type="project" value="TreeGrafter"/>
</dbReference>
<organism evidence="18 19">
    <name type="scientific">Pseudolycoriella hygida</name>
    <dbReference type="NCBI Taxonomy" id="35572"/>
    <lineage>
        <taxon>Eukaryota</taxon>
        <taxon>Metazoa</taxon>
        <taxon>Ecdysozoa</taxon>
        <taxon>Arthropoda</taxon>
        <taxon>Hexapoda</taxon>
        <taxon>Insecta</taxon>
        <taxon>Pterygota</taxon>
        <taxon>Neoptera</taxon>
        <taxon>Endopterygota</taxon>
        <taxon>Diptera</taxon>
        <taxon>Nematocera</taxon>
        <taxon>Sciaroidea</taxon>
        <taxon>Sciaridae</taxon>
        <taxon>Pseudolycoriella</taxon>
    </lineage>
</organism>
<evidence type="ECO:0000256" key="9">
    <source>
        <dbReference type="ARBA" id="ARBA00023004"/>
    </source>
</evidence>
<evidence type="ECO:0000259" key="16">
    <source>
        <dbReference type="PROSITE" id="PS51183"/>
    </source>
</evidence>
<comment type="similarity">
    <text evidence="2">Belongs to the JHDM3 histone demethylase family.</text>
</comment>
<evidence type="ECO:0000256" key="3">
    <source>
        <dbReference type="ARBA" id="ARBA00012900"/>
    </source>
</evidence>
<keyword evidence="6" id="KW-0156">Chromatin regulator</keyword>
<dbReference type="GO" id="GO:0048512">
    <property type="term" value="P:circadian behavior"/>
    <property type="evidence" value="ECO:0007669"/>
    <property type="project" value="UniProtKB-ARBA"/>
</dbReference>
<dbReference type="Gene3D" id="2.60.120.650">
    <property type="entry name" value="Cupin"/>
    <property type="match status" value="1"/>
</dbReference>
<dbReference type="Pfam" id="PF02373">
    <property type="entry name" value="JmjC"/>
    <property type="match status" value="1"/>
</dbReference>
<evidence type="ECO:0000256" key="14">
    <source>
        <dbReference type="ARBA" id="ARBA00053408"/>
    </source>
</evidence>
<evidence type="ECO:0000256" key="15">
    <source>
        <dbReference type="SAM" id="MobiDB-lite"/>
    </source>
</evidence>
<keyword evidence="12" id="KW-0539">Nucleus</keyword>
<feature type="domain" description="JmjN" evidence="16">
    <location>
        <begin position="20"/>
        <end position="62"/>
    </location>
</feature>
<dbReference type="InterPro" id="IPR003347">
    <property type="entry name" value="JmjC_dom"/>
</dbReference>
<keyword evidence="19" id="KW-1185">Reference proteome</keyword>
<proteinExistence type="inferred from homology"/>
<dbReference type="FunFam" id="2.60.120.650:FF:000048">
    <property type="entry name" value="Lysine-specific demethylase 4A"/>
    <property type="match status" value="1"/>
</dbReference>
<dbReference type="GO" id="GO:0140684">
    <property type="term" value="F:histone H3K9me2/H3K9me3 demethylase activity"/>
    <property type="evidence" value="ECO:0007669"/>
    <property type="project" value="UniProtKB-EC"/>
</dbReference>
<dbReference type="AlphaFoldDB" id="A0A9Q0S6K1"/>
<keyword evidence="10" id="KW-0805">Transcription regulation</keyword>
<keyword evidence="9" id="KW-0408">Iron</keyword>
<evidence type="ECO:0000256" key="6">
    <source>
        <dbReference type="ARBA" id="ARBA00022853"/>
    </source>
</evidence>
<evidence type="ECO:0000256" key="8">
    <source>
        <dbReference type="ARBA" id="ARBA00023002"/>
    </source>
</evidence>
<evidence type="ECO:0000256" key="5">
    <source>
        <dbReference type="ARBA" id="ARBA00022833"/>
    </source>
</evidence>
<evidence type="ECO:0000256" key="13">
    <source>
        <dbReference type="ARBA" id="ARBA00049349"/>
    </source>
</evidence>
<accession>A0A9Q0S6K1</accession>
<dbReference type="OrthoDB" id="9547406at2759"/>
<evidence type="ECO:0000256" key="10">
    <source>
        <dbReference type="ARBA" id="ARBA00023015"/>
    </source>
</evidence>
<comment type="function">
    <text evidence="14">Probable histone demethylase that specifically demethylates 'Lys-9' and 'Lys-36' residues of histone H3, thereby playing a central role in histone code. Demethylation of Lys residue generates formaldehyde and succinate.</text>
</comment>
<dbReference type="GO" id="GO:0010468">
    <property type="term" value="P:regulation of gene expression"/>
    <property type="evidence" value="ECO:0007669"/>
    <property type="project" value="TreeGrafter"/>
</dbReference>
<dbReference type="PROSITE" id="PS51184">
    <property type="entry name" value="JMJC"/>
    <property type="match status" value="1"/>
</dbReference>
<reference evidence="18" key="1">
    <citation type="submission" date="2022-07" db="EMBL/GenBank/DDBJ databases">
        <authorList>
            <person name="Trinca V."/>
            <person name="Uliana J.V.C."/>
            <person name="Torres T.T."/>
            <person name="Ward R.J."/>
            <person name="Monesi N."/>
        </authorList>
    </citation>
    <scope>NUCLEOTIDE SEQUENCE</scope>
    <source>
        <strain evidence="18">HSMRA1968</strain>
        <tissue evidence="18">Whole embryos</tissue>
    </source>
</reference>
<evidence type="ECO:0000256" key="2">
    <source>
        <dbReference type="ARBA" id="ARBA00009711"/>
    </source>
</evidence>
<keyword evidence="8" id="KW-0560">Oxidoreductase</keyword>
<dbReference type="SMART" id="SM00558">
    <property type="entry name" value="JmjC"/>
    <property type="match status" value="1"/>
</dbReference>
<feature type="region of interest" description="Disordered" evidence="15">
    <location>
        <begin position="395"/>
        <end position="417"/>
    </location>
</feature>
<dbReference type="PROSITE" id="PS51183">
    <property type="entry name" value="JMJN"/>
    <property type="match status" value="1"/>
</dbReference>
<dbReference type="PANTHER" id="PTHR10694:SF129">
    <property type="entry name" value="LYSINE-SPECIFIC DEMETHYLASE 4B-RELATED"/>
    <property type="match status" value="1"/>
</dbReference>
<keyword evidence="7" id="KW-0223">Dioxygenase</keyword>
<feature type="region of interest" description="Disordered" evidence="15">
    <location>
        <begin position="601"/>
        <end position="634"/>
    </location>
</feature>
<dbReference type="GO" id="GO:0140681">
    <property type="term" value="F:histone H3K36me2/H3K36me3 demethylase activity"/>
    <property type="evidence" value="ECO:0007669"/>
    <property type="project" value="UniProtKB-ARBA"/>
</dbReference>
<evidence type="ECO:0000256" key="1">
    <source>
        <dbReference type="ARBA" id="ARBA00001954"/>
    </source>
</evidence>
<dbReference type="InterPro" id="IPR003349">
    <property type="entry name" value="JmjN"/>
</dbReference>
<evidence type="ECO:0000313" key="19">
    <source>
        <dbReference type="Proteomes" id="UP001151699"/>
    </source>
</evidence>
<feature type="compositionally biased region" description="Pro residues" evidence="15">
    <location>
        <begin position="681"/>
        <end position="691"/>
    </location>
</feature>
<gene>
    <name evidence="18" type="primary">Kdm4B_1</name>
    <name evidence="18" type="ORF">Bhyg_02344</name>
</gene>
<feature type="domain" description="JmjC" evidence="17">
    <location>
        <begin position="150"/>
        <end position="316"/>
    </location>
</feature>
<dbReference type="GO" id="GO:0046872">
    <property type="term" value="F:metal ion binding"/>
    <property type="evidence" value="ECO:0007669"/>
    <property type="project" value="UniProtKB-KW"/>
</dbReference>